<dbReference type="OrthoDB" id="657976at2"/>
<dbReference type="AlphaFoldDB" id="A0A562M3E7"/>
<name>A0A562M3E7_9SPHI</name>
<evidence type="ECO:0000313" key="2">
    <source>
        <dbReference type="Proteomes" id="UP000315908"/>
    </source>
</evidence>
<proteinExistence type="predicted"/>
<protein>
    <submittedName>
        <fullName evidence="1">Uncharacterized protein</fullName>
    </submittedName>
</protein>
<dbReference type="EMBL" id="VLKR01000051">
    <property type="protein sequence ID" value="TWI14467.1"/>
    <property type="molecule type" value="Genomic_DNA"/>
</dbReference>
<reference evidence="1 2" key="1">
    <citation type="journal article" date="2015" name="Stand. Genomic Sci.">
        <title>Genomic Encyclopedia of Bacterial and Archaeal Type Strains, Phase III: the genomes of soil and plant-associated and newly described type strains.</title>
        <authorList>
            <person name="Whitman W.B."/>
            <person name="Woyke T."/>
            <person name="Klenk H.P."/>
            <person name="Zhou Y."/>
            <person name="Lilburn T.G."/>
            <person name="Beck B.J."/>
            <person name="De Vos P."/>
            <person name="Vandamme P."/>
            <person name="Eisen J.A."/>
            <person name="Garrity G."/>
            <person name="Hugenholtz P."/>
            <person name="Kyrpides N.C."/>
        </authorList>
    </citation>
    <scope>NUCLEOTIDE SEQUENCE [LARGE SCALE GENOMIC DNA]</scope>
    <source>
        <strain evidence="1 2">CGMCC 1.6855</strain>
    </source>
</reference>
<organism evidence="1 2">
    <name type="scientific">Sphingobacterium siyangense</name>
    <dbReference type="NCBI Taxonomy" id="459529"/>
    <lineage>
        <taxon>Bacteria</taxon>
        <taxon>Pseudomonadati</taxon>
        <taxon>Bacteroidota</taxon>
        <taxon>Sphingobacteriia</taxon>
        <taxon>Sphingobacteriales</taxon>
        <taxon>Sphingobacteriaceae</taxon>
        <taxon>Sphingobacterium</taxon>
    </lineage>
</organism>
<accession>A0A562M3E7</accession>
<comment type="caution">
    <text evidence="1">The sequence shown here is derived from an EMBL/GenBank/DDBJ whole genome shotgun (WGS) entry which is preliminary data.</text>
</comment>
<sequence>MNKILVYQIIFLLLFLVGISNSMAQTSTFIKSLSVNTTTRVELTDASGQPLKIGGLYRVKLSVNPTGTRTGAEYLVWYDSPATTWKIRAVALGGSTSNHPLLIVEDNVVKVYTNHANGYSVKAFVEFYDTGNGAVVPQFFGSSFQWQRNGTHLFYLDGNVGVGTEVPTEKLSVKGKIRAQEIKVETANWPDYVFKKDYELRSLDSLRLFIQENGHLPEVPNADSVESEGISLGEMNKILLKKIEELTLYLLEKDREIAEIKQELKENIAH</sequence>
<gene>
    <name evidence="1" type="ORF">IQ31_05343</name>
</gene>
<dbReference type="RefSeq" id="WP_145331147.1">
    <property type="nucleotide sequence ID" value="NZ_JBPFQP010000005.1"/>
</dbReference>
<dbReference type="Proteomes" id="UP000315908">
    <property type="component" value="Unassembled WGS sequence"/>
</dbReference>
<evidence type="ECO:0000313" key="1">
    <source>
        <dbReference type="EMBL" id="TWI14467.1"/>
    </source>
</evidence>